<dbReference type="InterPro" id="IPR029063">
    <property type="entry name" value="SAM-dependent_MTases_sf"/>
</dbReference>
<evidence type="ECO:0000256" key="2">
    <source>
        <dbReference type="ARBA" id="ARBA00022603"/>
    </source>
</evidence>
<reference evidence="6" key="1">
    <citation type="submission" date="2022-08" db="EMBL/GenBank/DDBJ databases">
        <authorList>
            <person name="Somphong A."/>
            <person name="Phongsopitanun W."/>
        </authorList>
    </citation>
    <scope>NUCLEOTIDE SEQUENCE</scope>
    <source>
        <strain evidence="6">LP05-1</strain>
    </source>
</reference>
<feature type="region of interest" description="Disordered" evidence="5">
    <location>
        <begin position="37"/>
        <end position="63"/>
    </location>
</feature>
<evidence type="ECO:0000256" key="5">
    <source>
        <dbReference type="SAM" id="MobiDB-lite"/>
    </source>
</evidence>
<name>A0ABT2CC18_9ACTN</name>
<dbReference type="RefSeq" id="WP_258785507.1">
    <property type="nucleotide sequence ID" value="NZ_JANUGQ010000002.1"/>
</dbReference>
<dbReference type="GO" id="GO:0032259">
    <property type="term" value="P:methylation"/>
    <property type="evidence" value="ECO:0007669"/>
    <property type="project" value="UniProtKB-KW"/>
</dbReference>
<gene>
    <name evidence="6" type="ORF">NX801_04135</name>
</gene>
<accession>A0ABT2CC18</accession>
<evidence type="ECO:0000313" key="6">
    <source>
        <dbReference type="EMBL" id="MCS0634860.1"/>
    </source>
</evidence>
<comment type="caution">
    <text evidence="6">The sequence shown here is derived from an EMBL/GenBank/DDBJ whole genome shotgun (WGS) entry which is preliminary data.</text>
</comment>
<dbReference type="PANTHER" id="PTHR45875">
    <property type="entry name" value="METHYLTRANSFERASE N6AMT1"/>
    <property type="match status" value="1"/>
</dbReference>
<evidence type="ECO:0000313" key="7">
    <source>
        <dbReference type="Proteomes" id="UP001431313"/>
    </source>
</evidence>
<dbReference type="SUPFAM" id="SSF53335">
    <property type="entry name" value="S-adenosyl-L-methionine-dependent methyltransferases"/>
    <property type="match status" value="1"/>
</dbReference>
<evidence type="ECO:0000256" key="1">
    <source>
        <dbReference type="ARBA" id="ARBA00006149"/>
    </source>
</evidence>
<feature type="compositionally biased region" description="Basic and acidic residues" evidence="5">
    <location>
        <begin position="37"/>
        <end position="57"/>
    </location>
</feature>
<dbReference type="Gene3D" id="3.40.50.150">
    <property type="entry name" value="Vaccinia Virus protein VP39"/>
    <property type="match status" value="1"/>
</dbReference>
<dbReference type="Proteomes" id="UP001431313">
    <property type="component" value="Unassembled WGS sequence"/>
</dbReference>
<dbReference type="PANTHER" id="PTHR45875:SF1">
    <property type="entry name" value="METHYLTRANSFERASE N6AMT1"/>
    <property type="match status" value="1"/>
</dbReference>
<sequence length="258" mass="27914">MTTATPEAVPPLDRVVTFPGVYAPQYDTRLLAGALRREVEESRERQERRDSREDRENGMAGRTVLDIGTGSGALALYAARLGATVTAVDIARRAVLTARLNALLTRRRITVRRCDPTGSGPGPLSRPLRFPRYDLVVSNPPYVPAPAARTPRRGAARAWDAGPDGRAVVDRICAVAPGLLRPGGVLLMVHSEMCGPELTLARLRDAGLRAGVTDRARVPFGPVLRSRLHWLRSRGLLAEEADGEELVVVRAERPVAAG</sequence>
<dbReference type="InterPro" id="IPR002052">
    <property type="entry name" value="DNA_methylase_N6_adenine_CS"/>
</dbReference>
<dbReference type="Pfam" id="PF06325">
    <property type="entry name" value="PrmA"/>
    <property type="match status" value="1"/>
</dbReference>
<dbReference type="PROSITE" id="PS00092">
    <property type="entry name" value="N6_MTASE"/>
    <property type="match status" value="1"/>
</dbReference>
<dbReference type="GO" id="GO:0008168">
    <property type="term" value="F:methyltransferase activity"/>
    <property type="evidence" value="ECO:0007669"/>
    <property type="project" value="UniProtKB-KW"/>
</dbReference>
<comment type="similarity">
    <text evidence="1">Belongs to the eukaryotic/archaeal PrmC-related family.</text>
</comment>
<dbReference type="CDD" id="cd02440">
    <property type="entry name" value="AdoMet_MTases"/>
    <property type="match status" value="1"/>
</dbReference>
<evidence type="ECO:0000256" key="4">
    <source>
        <dbReference type="ARBA" id="ARBA00022691"/>
    </source>
</evidence>
<keyword evidence="7" id="KW-1185">Reference proteome</keyword>
<protein>
    <submittedName>
        <fullName evidence="6">Methyltransferase</fullName>
    </submittedName>
</protein>
<dbReference type="EMBL" id="JANUGQ010000002">
    <property type="protein sequence ID" value="MCS0634860.1"/>
    <property type="molecule type" value="Genomic_DNA"/>
</dbReference>
<dbReference type="InterPro" id="IPR052190">
    <property type="entry name" value="Euk-Arch_PrmC-MTase"/>
</dbReference>
<organism evidence="6 7">
    <name type="scientific">Streptomyces pyxinae</name>
    <dbReference type="NCBI Taxonomy" id="2970734"/>
    <lineage>
        <taxon>Bacteria</taxon>
        <taxon>Bacillati</taxon>
        <taxon>Actinomycetota</taxon>
        <taxon>Actinomycetes</taxon>
        <taxon>Kitasatosporales</taxon>
        <taxon>Streptomycetaceae</taxon>
        <taxon>Streptomyces</taxon>
    </lineage>
</organism>
<evidence type="ECO:0000256" key="3">
    <source>
        <dbReference type="ARBA" id="ARBA00022679"/>
    </source>
</evidence>
<keyword evidence="4" id="KW-0949">S-adenosyl-L-methionine</keyword>
<proteinExistence type="inferred from homology"/>
<keyword evidence="3" id="KW-0808">Transferase</keyword>
<keyword evidence="2 6" id="KW-0489">Methyltransferase</keyword>